<evidence type="ECO:0000313" key="2">
    <source>
        <dbReference type="Proteomes" id="UP000005104"/>
    </source>
</evidence>
<dbReference type="EMBL" id="CM001441">
    <property type="protein sequence ID" value="EHQ90128.1"/>
    <property type="molecule type" value="Genomic_DNA"/>
</dbReference>
<evidence type="ECO:0000313" key="1">
    <source>
        <dbReference type="EMBL" id="EHQ90128.1"/>
    </source>
</evidence>
<dbReference type="NCBIfam" id="NF047593">
    <property type="entry name" value="IS66_ISAeme5_TnpA"/>
    <property type="match status" value="1"/>
</dbReference>
<evidence type="ECO:0008006" key="3">
    <source>
        <dbReference type="Google" id="ProtNLM"/>
    </source>
</evidence>
<gene>
    <name evidence="1" type="ORF">DesyoDRAFT_3091</name>
</gene>
<sequence>MSRETSLELWRDRVAAYRSSGLTAKQWCAENSFPISTLHYWMRKIKNSVSCENTVPEFVSLSEALPDAECSPLVVKIGLFSVMIPENFRPEQLARVIGLLKNHA</sequence>
<name>H5XVP5_9FIRM</name>
<dbReference type="OrthoDB" id="9808061at2"/>
<proteinExistence type="predicted"/>
<dbReference type="Proteomes" id="UP000005104">
    <property type="component" value="Chromosome"/>
</dbReference>
<protein>
    <recommendedName>
        <fullName evidence="3">Transposase</fullName>
    </recommendedName>
</protein>
<dbReference type="AlphaFoldDB" id="H5XVP5"/>
<dbReference type="STRING" id="768710.DesyoDRAFT_3091"/>
<reference evidence="1 2" key="1">
    <citation type="submission" date="2011-11" db="EMBL/GenBank/DDBJ databases">
        <title>The Noncontiguous Finished genome of Desulfosporosinus youngiae DSM 17734.</title>
        <authorList>
            <consortium name="US DOE Joint Genome Institute (JGI-PGF)"/>
            <person name="Lucas S."/>
            <person name="Han J."/>
            <person name="Lapidus A."/>
            <person name="Cheng J.-F."/>
            <person name="Goodwin L."/>
            <person name="Pitluck S."/>
            <person name="Peters L."/>
            <person name="Ovchinnikova G."/>
            <person name="Lu M."/>
            <person name="Land M.L."/>
            <person name="Hauser L."/>
            <person name="Pester M."/>
            <person name="Spring S."/>
            <person name="Ollivier B."/>
            <person name="Rattei T."/>
            <person name="Klenk H.-P."/>
            <person name="Wagner M."/>
            <person name="Loy A."/>
            <person name="Woyke T.J."/>
        </authorList>
    </citation>
    <scope>NUCLEOTIDE SEQUENCE [LARGE SCALE GENOMIC DNA]</scope>
    <source>
        <strain evidence="1 2">DSM 17734</strain>
    </source>
</reference>
<accession>H5XVP5</accession>
<dbReference type="eggNOG" id="COG2963">
    <property type="taxonomic scope" value="Bacteria"/>
</dbReference>
<dbReference type="HOGENOM" id="CLU_151804_3_1_9"/>
<dbReference type="RefSeq" id="WP_007784379.1">
    <property type="nucleotide sequence ID" value="NZ_CM001441.1"/>
</dbReference>
<keyword evidence="2" id="KW-1185">Reference proteome</keyword>
<organism evidence="1 2">
    <name type="scientific">Desulfosporosinus youngiae DSM 17734</name>
    <dbReference type="NCBI Taxonomy" id="768710"/>
    <lineage>
        <taxon>Bacteria</taxon>
        <taxon>Bacillati</taxon>
        <taxon>Bacillota</taxon>
        <taxon>Clostridia</taxon>
        <taxon>Eubacteriales</taxon>
        <taxon>Desulfitobacteriaceae</taxon>
        <taxon>Desulfosporosinus</taxon>
    </lineage>
</organism>